<protein>
    <submittedName>
        <fullName evidence="6">Membrane protein YphA (DoxX/SURF4 family)</fullName>
    </submittedName>
</protein>
<feature type="transmembrane region" description="Helical" evidence="5">
    <location>
        <begin position="97"/>
        <end position="114"/>
    </location>
</feature>
<evidence type="ECO:0000313" key="7">
    <source>
        <dbReference type="Proteomes" id="UP001224122"/>
    </source>
</evidence>
<dbReference type="EMBL" id="JAUSTW010000005">
    <property type="protein sequence ID" value="MDQ0200149.1"/>
    <property type="molecule type" value="Genomic_DNA"/>
</dbReference>
<proteinExistence type="predicted"/>
<comment type="caution">
    <text evidence="6">The sequence shown here is derived from an EMBL/GenBank/DDBJ whole genome shotgun (WGS) entry which is preliminary data.</text>
</comment>
<name>A0ABT9XX46_9BACI</name>
<organism evidence="6 7">
    <name type="scientific">Neobacillus ginsengisoli</name>
    <dbReference type="NCBI Taxonomy" id="904295"/>
    <lineage>
        <taxon>Bacteria</taxon>
        <taxon>Bacillati</taxon>
        <taxon>Bacillota</taxon>
        <taxon>Bacilli</taxon>
        <taxon>Bacillales</taxon>
        <taxon>Bacillaceae</taxon>
        <taxon>Neobacillus</taxon>
    </lineage>
</organism>
<feature type="transmembrane region" description="Helical" evidence="5">
    <location>
        <begin position="70"/>
        <end position="90"/>
    </location>
</feature>
<evidence type="ECO:0000256" key="3">
    <source>
        <dbReference type="ARBA" id="ARBA00022989"/>
    </source>
</evidence>
<feature type="transmembrane region" description="Helical" evidence="5">
    <location>
        <begin position="43"/>
        <end position="64"/>
    </location>
</feature>
<dbReference type="Pfam" id="PF13564">
    <property type="entry name" value="DoxX_2"/>
    <property type="match status" value="1"/>
</dbReference>
<evidence type="ECO:0000313" key="6">
    <source>
        <dbReference type="EMBL" id="MDQ0200149.1"/>
    </source>
</evidence>
<keyword evidence="3 5" id="KW-1133">Transmembrane helix</keyword>
<gene>
    <name evidence="6" type="ORF">J2S10_003332</name>
</gene>
<keyword evidence="2 5" id="KW-0812">Transmembrane</keyword>
<comment type="subcellular location">
    <subcellularLocation>
        <location evidence="1">Membrane</location>
        <topology evidence="1">Multi-pass membrane protein</topology>
    </subcellularLocation>
</comment>
<evidence type="ECO:0000256" key="2">
    <source>
        <dbReference type="ARBA" id="ARBA00022692"/>
    </source>
</evidence>
<evidence type="ECO:0000256" key="4">
    <source>
        <dbReference type="ARBA" id="ARBA00023136"/>
    </source>
</evidence>
<feature type="transmembrane region" description="Helical" evidence="5">
    <location>
        <begin position="6"/>
        <end position="22"/>
    </location>
</feature>
<keyword evidence="4 5" id="KW-0472">Membrane</keyword>
<keyword evidence="7" id="KW-1185">Reference proteome</keyword>
<sequence>MNIALWIVQLVLGLAFIAFGSTKVQYDKALASLPWVEDTSKGLVVFIGVAELLGGIGLIAPGIFGIWKLLIPIAALGIALVMIFAAIFHAKRKESKAILMNIIFLLLALFVAYGRY</sequence>
<evidence type="ECO:0000256" key="5">
    <source>
        <dbReference type="SAM" id="Phobius"/>
    </source>
</evidence>
<evidence type="ECO:0000256" key="1">
    <source>
        <dbReference type="ARBA" id="ARBA00004141"/>
    </source>
</evidence>
<reference evidence="6 7" key="1">
    <citation type="submission" date="2023-07" db="EMBL/GenBank/DDBJ databases">
        <title>Genomic Encyclopedia of Type Strains, Phase IV (KMG-IV): sequencing the most valuable type-strain genomes for metagenomic binning, comparative biology and taxonomic classification.</title>
        <authorList>
            <person name="Goeker M."/>
        </authorList>
    </citation>
    <scope>NUCLEOTIDE SEQUENCE [LARGE SCALE GENOMIC DNA]</scope>
    <source>
        <strain evidence="6 7">DSM 27594</strain>
    </source>
</reference>
<dbReference type="InterPro" id="IPR032808">
    <property type="entry name" value="DoxX"/>
</dbReference>
<dbReference type="RefSeq" id="WP_307409710.1">
    <property type="nucleotide sequence ID" value="NZ_JAUSTW010000005.1"/>
</dbReference>
<dbReference type="Proteomes" id="UP001224122">
    <property type="component" value="Unassembled WGS sequence"/>
</dbReference>
<accession>A0ABT9XX46</accession>